<organism evidence="4 5">
    <name type="scientific">Rhizobium laguerreae</name>
    <dbReference type="NCBI Taxonomy" id="1076926"/>
    <lineage>
        <taxon>Bacteria</taxon>
        <taxon>Pseudomonadati</taxon>
        <taxon>Pseudomonadota</taxon>
        <taxon>Alphaproteobacteria</taxon>
        <taxon>Hyphomicrobiales</taxon>
        <taxon>Rhizobiaceae</taxon>
        <taxon>Rhizobium/Agrobacterium group</taxon>
        <taxon>Rhizobium</taxon>
    </lineage>
</organism>
<dbReference type="GO" id="GO:0003700">
    <property type="term" value="F:DNA-binding transcription factor activity"/>
    <property type="evidence" value="ECO:0007669"/>
    <property type="project" value="TreeGrafter"/>
</dbReference>
<feature type="domain" description="HTH tetR-type" evidence="3">
    <location>
        <begin position="47"/>
        <end position="107"/>
    </location>
</feature>
<evidence type="ECO:0000259" key="3">
    <source>
        <dbReference type="PROSITE" id="PS50977"/>
    </source>
</evidence>
<dbReference type="PRINTS" id="PR00455">
    <property type="entry name" value="HTHTETR"/>
</dbReference>
<dbReference type="SUPFAM" id="SSF46689">
    <property type="entry name" value="Homeodomain-like"/>
    <property type="match status" value="1"/>
</dbReference>
<dbReference type="PANTHER" id="PTHR30055">
    <property type="entry name" value="HTH-TYPE TRANSCRIPTIONAL REGULATOR RUTR"/>
    <property type="match status" value="1"/>
</dbReference>
<dbReference type="GO" id="GO:0000976">
    <property type="term" value="F:transcription cis-regulatory region binding"/>
    <property type="evidence" value="ECO:0007669"/>
    <property type="project" value="TreeGrafter"/>
</dbReference>
<dbReference type="PROSITE" id="PS50977">
    <property type="entry name" value="HTH_TETR_2"/>
    <property type="match status" value="1"/>
</dbReference>
<accession>A0AAX2QV43</accession>
<evidence type="ECO:0000313" key="4">
    <source>
        <dbReference type="EMBL" id="TCU28225.1"/>
    </source>
</evidence>
<dbReference type="AlphaFoldDB" id="A0AAX2QV43"/>
<dbReference type="InterPro" id="IPR050109">
    <property type="entry name" value="HTH-type_TetR-like_transc_reg"/>
</dbReference>
<feature type="DNA-binding region" description="H-T-H motif" evidence="2">
    <location>
        <begin position="70"/>
        <end position="89"/>
    </location>
</feature>
<dbReference type="Pfam" id="PF00440">
    <property type="entry name" value="TetR_N"/>
    <property type="match status" value="1"/>
</dbReference>
<evidence type="ECO:0000256" key="2">
    <source>
        <dbReference type="PROSITE-ProRule" id="PRU00335"/>
    </source>
</evidence>
<gene>
    <name evidence="4" type="ORF">EV131_10257</name>
</gene>
<evidence type="ECO:0000313" key="5">
    <source>
        <dbReference type="Proteomes" id="UP000295021"/>
    </source>
</evidence>
<keyword evidence="1 2" id="KW-0238">DNA-binding</keyword>
<dbReference type="InterPro" id="IPR009057">
    <property type="entry name" value="Homeodomain-like_sf"/>
</dbReference>
<dbReference type="Proteomes" id="UP000295021">
    <property type="component" value="Unassembled WGS sequence"/>
</dbReference>
<reference evidence="4 5" key="1">
    <citation type="submission" date="2019-03" db="EMBL/GenBank/DDBJ databases">
        <title>Genomic Encyclopedia of Type Strains, Phase IV (KMG-V): Genome sequencing to study the core and pangenomes of soil and plant-associated prokaryotes.</title>
        <authorList>
            <person name="Whitman W."/>
        </authorList>
    </citation>
    <scope>NUCLEOTIDE SEQUENCE [LARGE SCALE GENOMIC DNA]</scope>
    <source>
        <strain evidence="4 5">FB403</strain>
    </source>
</reference>
<dbReference type="Gene3D" id="1.10.357.10">
    <property type="entry name" value="Tetracycline Repressor, domain 2"/>
    <property type="match status" value="1"/>
</dbReference>
<dbReference type="InterPro" id="IPR001647">
    <property type="entry name" value="HTH_TetR"/>
</dbReference>
<comment type="caution">
    <text evidence="4">The sequence shown here is derived from an EMBL/GenBank/DDBJ whole genome shotgun (WGS) entry which is preliminary data.</text>
</comment>
<name>A0AAX2QV43_9HYPH</name>
<sequence length="248" mass="26754">MIADGSRGLYTFGKLLSVSYLWYIVMSSAETTDQPTDPQRRRRLSRQDRHRQLLDVAWQIARDEGTEALTLGRLSEQAGVTKPVVYDHFETRPGLLAALYREFDARQTTVMDAALAASQPSLADRAAVIAASYVDCVLLQGREIPGVIAALAGSPELERTKREYEAVFIEKCRIALSPFAGAGTIAAPGLWAMLGAAEALSYAAASGDITAVEAKNELFETIVAMVARSMGGGTHPDHLRNTAGLASR</sequence>
<dbReference type="EMBL" id="SMBI01000002">
    <property type="protein sequence ID" value="TCU28225.1"/>
    <property type="molecule type" value="Genomic_DNA"/>
</dbReference>
<evidence type="ECO:0000256" key="1">
    <source>
        <dbReference type="ARBA" id="ARBA00023125"/>
    </source>
</evidence>
<proteinExistence type="predicted"/>
<dbReference type="PANTHER" id="PTHR30055:SF223">
    <property type="entry name" value="HTH-TYPE TRANSCRIPTIONAL REGULATOR UIDR"/>
    <property type="match status" value="1"/>
</dbReference>
<protein>
    <submittedName>
        <fullName evidence="4">TetR family transcriptional regulator</fullName>
    </submittedName>
</protein>